<dbReference type="InterPro" id="IPR008971">
    <property type="entry name" value="HSP40/DnaJ_pept-bd"/>
</dbReference>
<name>A0ABD3DHY9_9LAMI</name>
<feature type="region of interest" description="Disordered" evidence="2">
    <location>
        <begin position="51"/>
        <end position="70"/>
    </location>
</feature>
<dbReference type="Pfam" id="PF01556">
    <property type="entry name" value="DnaJ_C"/>
    <property type="match status" value="1"/>
</dbReference>
<dbReference type="CDD" id="cd10747">
    <property type="entry name" value="DnaJ_C"/>
    <property type="match status" value="1"/>
</dbReference>
<dbReference type="AlphaFoldDB" id="A0ABD3DHY9"/>
<dbReference type="InterPro" id="IPR051339">
    <property type="entry name" value="DnaJ_subfamily_B"/>
</dbReference>
<accession>A0ABD3DHY9</accession>
<keyword evidence="1" id="KW-0143">Chaperone</keyword>
<comment type="caution">
    <text evidence="4">The sequence shown here is derived from an EMBL/GenBank/DDBJ whole genome shotgun (WGS) entry which is preliminary data.</text>
</comment>
<dbReference type="InterPro" id="IPR002939">
    <property type="entry name" value="DnaJ_C"/>
</dbReference>
<gene>
    <name evidence="4" type="ORF">CASFOL_016219</name>
</gene>
<evidence type="ECO:0000259" key="3">
    <source>
        <dbReference type="Pfam" id="PF01556"/>
    </source>
</evidence>
<feature type="compositionally biased region" description="Basic residues" evidence="2">
    <location>
        <begin position="61"/>
        <end position="70"/>
    </location>
</feature>
<feature type="compositionally biased region" description="Polar residues" evidence="2">
    <location>
        <begin position="156"/>
        <end position="172"/>
    </location>
</feature>
<dbReference type="FunFam" id="2.60.260.20:FF:000015">
    <property type="entry name" value="Heat shock protein 40"/>
    <property type="match status" value="1"/>
</dbReference>
<feature type="region of interest" description="Disordered" evidence="2">
    <location>
        <begin position="80"/>
        <end position="172"/>
    </location>
</feature>
<dbReference type="PANTHER" id="PTHR24078">
    <property type="entry name" value="DNAJ HOMOLOG SUBFAMILY C MEMBER"/>
    <property type="match status" value="1"/>
</dbReference>
<evidence type="ECO:0000313" key="4">
    <source>
        <dbReference type="EMBL" id="KAL3641251.1"/>
    </source>
</evidence>
<dbReference type="SUPFAM" id="SSF49493">
    <property type="entry name" value="HSP40/DnaJ peptide-binding domain"/>
    <property type="match status" value="2"/>
</dbReference>
<sequence length="374" mass="41716">MADNSTSNSQDFFRILGFETICKACKSLFSKCYPEKNSLFSKKMGNIIKKPKSTEQDCKMAKYKNQKSTKKKILDKEIHDLKLKGPNSPKGSFRRRSCSEDTITKSPQWSPPVHANIGLSRLSRTTSHGQSSPLSRSMSRRSAAPARSSLLRTSSQINSEDASSSTAAFQRSLSRSVSRTGPIIYSNSHGLIKPHANEEPLDCTLEELCFGCIKKIKITRDAITENRQRVEEEEKFTIKVEPGWQVGTRITFEGRGNEIPGADPADVIFTISEKTHPLFTRKDDDLELKVDIPLVEALTGCNLSIPLLGGQLMRLTIDDVIKPGDEKIIQVQGMPKKNDPTTRGNLIIKFSIKFPDKLTDKQRSDAANILQQVC</sequence>
<dbReference type="FunFam" id="2.60.260.20:FF:000006">
    <property type="entry name" value="DnaJ subfamily B member 13"/>
    <property type="match status" value="1"/>
</dbReference>
<protein>
    <recommendedName>
        <fullName evidence="3">Chaperone DnaJ C-terminal domain-containing protein</fullName>
    </recommendedName>
</protein>
<evidence type="ECO:0000256" key="1">
    <source>
        <dbReference type="ARBA" id="ARBA00023186"/>
    </source>
</evidence>
<keyword evidence="5" id="KW-1185">Reference proteome</keyword>
<feature type="domain" description="Chaperone DnaJ C-terminal" evidence="3">
    <location>
        <begin position="200"/>
        <end position="355"/>
    </location>
</feature>
<evidence type="ECO:0000256" key="2">
    <source>
        <dbReference type="SAM" id="MobiDB-lite"/>
    </source>
</evidence>
<proteinExistence type="predicted"/>
<dbReference type="PANTHER" id="PTHR24078:SF522">
    <property type="entry name" value="DNAJ CHAPERONE C-TERMINAL DOMAIN-CONTAINING PROTEIN"/>
    <property type="match status" value="1"/>
</dbReference>
<dbReference type="Proteomes" id="UP001632038">
    <property type="component" value="Unassembled WGS sequence"/>
</dbReference>
<feature type="compositionally biased region" description="Low complexity" evidence="2">
    <location>
        <begin position="131"/>
        <end position="155"/>
    </location>
</feature>
<dbReference type="Gene3D" id="2.60.260.20">
    <property type="entry name" value="Urease metallochaperone UreE, N-terminal domain"/>
    <property type="match status" value="2"/>
</dbReference>
<dbReference type="EMBL" id="JAVIJP010000017">
    <property type="protein sequence ID" value="KAL3641251.1"/>
    <property type="molecule type" value="Genomic_DNA"/>
</dbReference>
<organism evidence="4 5">
    <name type="scientific">Castilleja foliolosa</name>
    <dbReference type="NCBI Taxonomy" id="1961234"/>
    <lineage>
        <taxon>Eukaryota</taxon>
        <taxon>Viridiplantae</taxon>
        <taxon>Streptophyta</taxon>
        <taxon>Embryophyta</taxon>
        <taxon>Tracheophyta</taxon>
        <taxon>Spermatophyta</taxon>
        <taxon>Magnoliopsida</taxon>
        <taxon>eudicotyledons</taxon>
        <taxon>Gunneridae</taxon>
        <taxon>Pentapetalae</taxon>
        <taxon>asterids</taxon>
        <taxon>lamiids</taxon>
        <taxon>Lamiales</taxon>
        <taxon>Orobanchaceae</taxon>
        <taxon>Pedicularideae</taxon>
        <taxon>Castillejinae</taxon>
        <taxon>Castilleja</taxon>
    </lineage>
</organism>
<evidence type="ECO:0000313" key="5">
    <source>
        <dbReference type="Proteomes" id="UP001632038"/>
    </source>
</evidence>
<reference evidence="5" key="1">
    <citation type="journal article" date="2024" name="IScience">
        <title>Strigolactones Initiate the Formation of Haustorium-like Structures in Castilleja.</title>
        <authorList>
            <person name="Buerger M."/>
            <person name="Peterson D."/>
            <person name="Chory J."/>
        </authorList>
    </citation>
    <scope>NUCLEOTIDE SEQUENCE [LARGE SCALE GENOMIC DNA]</scope>
</reference>